<sequence>MAWPKHLSCGLVLTLWGWAAAALNDGVVYLGDASVLEGDSFFVACITEHPDVSPLWHKDGLPLPPMGHYLFHEDALDKRSKVLRSAAFAPKSYQPKYHPLRGERGVRLLVTPSPRAAGTRTEELLARPRERYLIEPGRLIIMGAETGDAGTYSCLGGRGAGFSVNVAAPIVIEPLPEYREAMMHATVDLECKVITRPQPKVTWYRGDASLVPSDKLSLVPGKNGIPDAMLIIRDVSVRDKGRYTCRATHAHCSDPTPVEASTELLVRVFTLNPNPASGKALAKPGEPLVISCDPLNKTIKITWMKGTADIPSDDAKLSVVENGTSILTIAKPTEEDAATYSCNDATDTKTIEVFYKVTVTMDETHTTASSALVEGKEVWIALKVTGVPAPTLAWTKDGAAWTMPSHVTAEEHNKFPNAMLHFKPIKVEDEGTYTCNATGAGMGIPNSPDVETFEYKLKVKGKYAALVPFLAICAEVVVLCAVIYFVEKKALKAEEPVPPTVAVVDAPEGDDVVAVLPVGVVGSAEAVADVGQNLEAPAEN</sequence>
<reference evidence="1 2" key="1">
    <citation type="journal article" date="2020" name="Cell">
        <title>Large-Scale Comparative Analyses of Tick Genomes Elucidate Their Genetic Diversity and Vector Capacities.</title>
        <authorList>
            <consortium name="Tick Genome and Microbiome Consortium (TIGMIC)"/>
            <person name="Jia N."/>
            <person name="Wang J."/>
            <person name="Shi W."/>
            <person name="Du L."/>
            <person name="Sun Y."/>
            <person name="Zhan W."/>
            <person name="Jiang J.F."/>
            <person name="Wang Q."/>
            <person name="Zhang B."/>
            <person name="Ji P."/>
            <person name="Bell-Sakyi L."/>
            <person name="Cui X.M."/>
            <person name="Yuan T.T."/>
            <person name="Jiang B.G."/>
            <person name="Yang W.F."/>
            <person name="Lam T.T."/>
            <person name="Chang Q.C."/>
            <person name="Ding S.J."/>
            <person name="Wang X.J."/>
            <person name="Zhu J.G."/>
            <person name="Ruan X.D."/>
            <person name="Zhao L."/>
            <person name="Wei J.T."/>
            <person name="Ye R.Z."/>
            <person name="Que T.C."/>
            <person name="Du C.H."/>
            <person name="Zhou Y.H."/>
            <person name="Cheng J.X."/>
            <person name="Dai P.F."/>
            <person name="Guo W.B."/>
            <person name="Han X.H."/>
            <person name="Huang E.J."/>
            <person name="Li L.F."/>
            <person name="Wei W."/>
            <person name="Gao Y.C."/>
            <person name="Liu J.Z."/>
            <person name="Shao H.Z."/>
            <person name="Wang X."/>
            <person name="Wang C.C."/>
            <person name="Yang T.C."/>
            <person name="Huo Q.B."/>
            <person name="Li W."/>
            <person name="Chen H.Y."/>
            <person name="Chen S.E."/>
            <person name="Zhou L.G."/>
            <person name="Ni X.B."/>
            <person name="Tian J.H."/>
            <person name="Sheng Y."/>
            <person name="Liu T."/>
            <person name="Pan Y.S."/>
            <person name="Xia L.Y."/>
            <person name="Li J."/>
            <person name="Zhao F."/>
            <person name="Cao W.C."/>
        </authorList>
    </citation>
    <scope>NUCLEOTIDE SEQUENCE [LARGE SCALE GENOMIC DNA]</scope>
    <source>
        <strain evidence="1">Iper-2018</strain>
    </source>
</reference>
<organism evidence="1 2">
    <name type="scientific">Ixodes persulcatus</name>
    <name type="common">Taiga tick</name>
    <dbReference type="NCBI Taxonomy" id="34615"/>
    <lineage>
        <taxon>Eukaryota</taxon>
        <taxon>Metazoa</taxon>
        <taxon>Ecdysozoa</taxon>
        <taxon>Arthropoda</taxon>
        <taxon>Chelicerata</taxon>
        <taxon>Arachnida</taxon>
        <taxon>Acari</taxon>
        <taxon>Parasitiformes</taxon>
        <taxon>Ixodida</taxon>
        <taxon>Ixodoidea</taxon>
        <taxon>Ixodidae</taxon>
        <taxon>Ixodinae</taxon>
        <taxon>Ixodes</taxon>
    </lineage>
</organism>
<evidence type="ECO:0000313" key="2">
    <source>
        <dbReference type="Proteomes" id="UP000805193"/>
    </source>
</evidence>
<accession>A0AC60PHN1</accession>
<name>A0AC60PHN1_IXOPE</name>
<gene>
    <name evidence="1" type="ORF">HPB47_003759</name>
</gene>
<evidence type="ECO:0000313" key="1">
    <source>
        <dbReference type="EMBL" id="KAG0419974.1"/>
    </source>
</evidence>
<proteinExistence type="predicted"/>
<dbReference type="EMBL" id="JABSTQ010010556">
    <property type="protein sequence ID" value="KAG0419974.1"/>
    <property type="molecule type" value="Genomic_DNA"/>
</dbReference>
<dbReference type="Proteomes" id="UP000805193">
    <property type="component" value="Unassembled WGS sequence"/>
</dbReference>
<keyword evidence="2" id="KW-1185">Reference proteome</keyword>
<protein>
    <submittedName>
        <fullName evidence="1">Uncharacterized protein</fullName>
    </submittedName>
</protein>
<comment type="caution">
    <text evidence="1">The sequence shown here is derived from an EMBL/GenBank/DDBJ whole genome shotgun (WGS) entry which is preliminary data.</text>
</comment>